<dbReference type="eggNOG" id="COG4684">
    <property type="taxonomic scope" value="Bacteria"/>
</dbReference>
<name>A6TWN3_ALKMQ</name>
<organism evidence="2 3">
    <name type="scientific">Alkaliphilus metalliredigens (strain QYMF)</name>
    <dbReference type="NCBI Taxonomy" id="293826"/>
    <lineage>
        <taxon>Bacteria</taxon>
        <taxon>Bacillati</taxon>
        <taxon>Bacillota</taxon>
        <taxon>Clostridia</taxon>
        <taxon>Peptostreptococcales</taxon>
        <taxon>Natronincolaceae</taxon>
        <taxon>Alkaliphilus</taxon>
    </lineage>
</organism>
<sequence>MVTTTKLTTKKMALAGMLAAFSVVLSMTPLGYIPLPILGVNATTMHIPVIIAAIVAGPKVATFVGLIFGGSSFLRANTPFFADPLVAILPRLLIGVMSYYAYRASKNIIVAAVVGTATNTLGVLAMIYVRGYLPWSVVLGIATMNGIPEMILSALIVYAVGKTLKHFIKDEALH</sequence>
<evidence type="ECO:0000313" key="2">
    <source>
        <dbReference type="EMBL" id="ABR50601.1"/>
    </source>
</evidence>
<evidence type="ECO:0000256" key="1">
    <source>
        <dbReference type="SAM" id="Phobius"/>
    </source>
</evidence>
<feature type="transmembrane region" description="Helical" evidence="1">
    <location>
        <begin position="108"/>
        <end position="129"/>
    </location>
</feature>
<keyword evidence="3" id="KW-1185">Reference proteome</keyword>
<dbReference type="Pfam" id="PF12822">
    <property type="entry name" value="ECF_trnsprt"/>
    <property type="match status" value="1"/>
</dbReference>
<dbReference type="RefSeq" id="WP_012065492.1">
    <property type="nucleotide sequence ID" value="NC_009633.1"/>
</dbReference>
<dbReference type="AlphaFoldDB" id="A6TWN3"/>
<dbReference type="Proteomes" id="UP000001572">
    <property type="component" value="Chromosome"/>
</dbReference>
<protein>
    <submittedName>
        <fullName evidence="2">Membrane protein</fullName>
    </submittedName>
</protein>
<keyword evidence="1" id="KW-0812">Transmembrane</keyword>
<keyword evidence="1" id="KW-1133">Transmembrane helix</keyword>
<dbReference type="EMBL" id="CP000724">
    <property type="protein sequence ID" value="ABR50601.1"/>
    <property type="molecule type" value="Genomic_DNA"/>
</dbReference>
<keyword evidence="1" id="KW-0472">Membrane</keyword>
<dbReference type="KEGG" id="amt:Amet_4529"/>
<dbReference type="HOGENOM" id="CLU_088550_1_0_9"/>
<feature type="transmembrane region" description="Helical" evidence="1">
    <location>
        <begin position="45"/>
        <end position="68"/>
    </location>
</feature>
<dbReference type="STRING" id="293826.Amet_4529"/>
<evidence type="ECO:0000313" key="3">
    <source>
        <dbReference type="Proteomes" id="UP000001572"/>
    </source>
</evidence>
<feature type="transmembrane region" description="Helical" evidence="1">
    <location>
        <begin position="12"/>
        <end position="33"/>
    </location>
</feature>
<gene>
    <name evidence="2" type="ordered locus">Amet_4529</name>
</gene>
<dbReference type="OrthoDB" id="9813540at2"/>
<proteinExistence type="predicted"/>
<feature type="transmembrane region" description="Helical" evidence="1">
    <location>
        <begin position="136"/>
        <end position="160"/>
    </location>
</feature>
<reference evidence="3" key="1">
    <citation type="journal article" date="2016" name="Genome Announc.">
        <title>Complete genome sequence of Alkaliphilus metalliredigens strain QYMF, an alkaliphilic and metal-reducing bacterium isolated from borax-contaminated leachate ponds.</title>
        <authorList>
            <person name="Hwang C."/>
            <person name="Copeland A."/>
            <person name="Lucas S."/>
            <person name="Lapidus A."/>
            <person name="Barry K."/>
            <person name="Detter J.C."/>
            <person name="Glavina Del Rio T."/>
            <person name="Hammon N."/>
            <person name="Israni S."/>
            <person name="Dalin E."/>
            <person name="Tice H."/>
            <person name="Pitluck S."/>
            <person name="Chertkov O."/>
            <person name="Brettin T."/>
            <person name="Bruce D."/>
            <person name="Han C."/>
            <person name="Schmutz J."/>
            <person name="Larimer F."/>
            <person name="Land M.L."/>
            <person name="Hauser L."/>
            <person name="Kyrpides N."/>
            <person name="Mikhailova N."/>
            <person name="Ye Q."/>
            <person name="Zhou J."/>
            <person name="Richardson P."/>
            <person name="Fields M.W."/>
        </authorList>
    </citation>
    <scope>NUCLEOTIDE SEQUENCE [LARGE SCALE GENOMIC DNA]</scope>
    <source>
        <strain evidence="3">QYMF</strain>
    </source>
</reference>
<dbReference type="GO" id="GO:0022857">
    <property type="term" value="F:transmembrane transporter activity"/>
    <property type="evidence" value="ECO:0007669"/>
    <property type="project" value="InterPro"/>
</dbReference>
<dbReference type="Gene3D" id="1.10.1760.20">
    <property type="match status" value="1"/>
</dbReference>
<accession>A6TWN3</accession>
<dbReference type="InterPro" id="IPR024529">
    <property type="entry name" value="ECF_trnsprt_substrate-spec"/>
</dbReference>